<name>A0A398CT56_9BACL</name>
<accession>A0A398CT56</accession>
<gene>
    <name evidence="2" type="ORF">D3H35_15435</name>
</gene>
<proteinExistence type="predicted"/>
<dbReference type="Proteomes" id="UP000266340">
    <property type="component" value="Unassembled WGS sequence"/>
</dbReference>
<keyword evidence="3" id="KW-1185">Reference proteome</keyword>
<feature type="region of interest" description="Disordered" evidence="1">
    <location>
        <begin position="48"/>
        <end position="73"/>
    </location>
</feature>
<protein>
    <submittedName>
        <fullName evidence="2">Uncharacterized protein</fullName>
    </submittedName>
</protein>
<dbReference type="EMBL" id="QXJM01000039">
    <property type="protein sequence ID" value="RIE02144.1"/>
    <property type="molecule type" value="Genomic_DNA"/>
</dbReference>
<organism evidence="2 3">
    <name type="scientific">Cohnella faecalis</name>
    <dbReference type="NCBI Taxonomy" id="2315694"/>
    <lineage>
        <taxon>Bacteria</taxon>
        <taxon>Bacillati</taxon>
        <taxon>Bacillota</taxon>
        <taxon>Bacilli</taxon>
        <taxon>Bacillales</taxon>
        <taxon>Paenibacillaceae</taxon>
        <taxon>Cohnella</taxon>
    </lineage>
</organism>
<sequence length="73" mass="8218">MTCKSIEAYVNITLYVAIIRRQPHSYYCPKRAAFNHAFHTNFCRIRTSSAGDTKPSEKREGGGDCPLPSFLHG</sequence>
<dbReference type="AlphaFoldDB" id="A0A398CT56"/>
<reference evidence="2 3" key="1">
    <citation type="submission" date="2018-09" db="EMBL/GenBank/DDBJ databases">
        <title>Cohnella cavernae sp. nov., isolated from a karst cave.</title>
        <authorList>
            <person name="Zhu H."/>
        </authorList>
    </citation>
    <scope>NUCLEOTIDE SEQUENCE [LARGE SCALE GENOMIC DNA]</scope>
    <source>
        <strain evidence="2 3">K2E09-144</strain>
    </source>
</reference>
<evidence type="ECO:0000256" key="1">
    <source>
        <dbReference type="SAM" id="MobiDB-lite"/>
    </source>
</evidence>
<evidence type="ECO:0000313" key="3">
    <source>
        <dbReference type="Proteomes" id="UP000266340"/>
    </source>
</evidence>
<comment type="caution">
    <text evidence="2">The sequence shown here is derived from an EMBL/GenBank/DDBJ whole genome shotgun (WGS) entry which is preliminary data.</text>
</comment>
<evidence type="ECO:0000313" key="2">
    <source>
        <dbReference type="EMBL" id="RIE02144.1"/>
    </source>
</evidence>